<evidence type="ECO:0008006" key="3">
    <source>
        <dbReference type="Google" id="ProtNLM"/>
    </source>
</evidence>
<dbReference type="Proteomes" id="UP000655094">
    <property type="component" value="Unassembled WGS sequence"/>
</dbReference>
<dbReference type="GO" id="GO:0009228">
    <property type="term" value="P:thiamine biosynthetic process"/>
    <property type="evidence" value="ECO:0007669"/>
    <property type="project" value="InterPro"/>
</dbReference>
<dbReference type="InterPro" id="IPR036676">
    <property type="entry name" value="PurM-like_C_sf"/>
</dbReference>
<sequence>MPCRTPTRYCAVDSEQALRWALAGGEDYELCFTVPELNRGALDVALGHLGARFTCIGQIAPESEGLQFIRDGKPVALDLKGYDHFA</sequence>
<comment type="caution">
    <text evidence="1">The sequence shown here is derived from an EMBL/GenBank/DDBJ whole genome shotgun (WGS) entry which is preliminary data.</text>
</comment>
<evidence type="ECO:0000313" key="2">
    <source>
        <dbReference type="Proteomes" id="UP000655094"/>
    </source>
</evidence>
<evidence type="ECO:0000313" key="1">
    <source>
        <dbReference type="EMBL" id="GHK53804.1"/>
    </source>
</evidence>
<accession>A0A919LTE5</accession>
<reference evidence="1" key="1">
    <citation type="submission" date="2020-10" db="EMBL/GenBank/DDBJ databases">
        <title>Genome Sequence of ESBL Producing Zambian Clinical Strains.</title>
        <authorList>
            <person name="Shawa M."/>
            <person name="Furuta Y."/>
            <person name="Simbotwe M."/>
            <person name="Mulenga E."/>
            <person name="Mubanga M."/>
            <person name="Mulenga G."/>
            <person name="Kaile C."/>
            <person name="Zorigt T."/>
            <person name="Hang'ombe B."/>
            <person name="Higashi H."/>
        </authorList>
    </citation>
    <scope>NUCLEOTIDE SEQUENCE</scope>
    <source>
        <strain evidence="1">Zam_UTH_09</strain>
    </source>
</reference>
<dbReference type="InterPro" id="IPR006283">
    <property type="entry name" value="ThiL-like"/>
</dbReference>
<dbReference type="EMBL" id="BNFF01000001">
    <property type="protein sequence ID" value="GHK53804.1"/>
    <property type="molecule type" value="Genomic_DNA"/>
</dbReference>
<dbReference type="Gene3D" id="3.90.650.10">
    <property type="entry name" value="PurM-like C-terminal domain"/>
    <property type="match status" value="1"/>
</dbReference>
<dbReference type="SUPFAM" id="SSF56042">
    <property type="entry name" value="PurM C-terminal domain-like"/>
    <property type="match status" value="1"/>
</dbReference>
<proteinExistence type="predicted"/>
<protein>
    <recommendedName>
        <fullName evidence="3">Thiamine-phosphate kinase</fullName>
    </recommendedName>
</protein>
<name>A0A919LTE5_KLEPN</name>
<dbReference type="GO" id="GO:0009030">
    <property type="term" value="F:thiamine-phosphate kinase activity"/>
    <property type="evidence" value="ECO:0007669"/>
    <property type="project" value="InterPro"/>
</dbReference>
<dbReference type="AlphaFoldDB" id="A0A919LTE5"/>
<dbReference type="PANTHER" id="PTHR30270">
    <property type="entry name" value="THIAMINE-MONOPHOSPHATE KINASE"/>
    <property type="match status" value="1"/>
</dbReference>
<dbReference type="PANTHER" id="PTHR30270:SF0">
    <property type="entry name" value="THIAMINE-MONOPHOSPHATE KINASE"/>
    <property type="match status" value="1"/>
</dbReference>
<organism evidence="1 2">
    <name type="scientific">Klebsiella pneumoniae</name>
    <dbReference type="NCBI Taxonomy" id="573"/>
    <lineage>
        <taxon>Bacteria</taxon>
        <taxon>Pseudomonadati</taxon>
        <taxon>Pseudomonadota</taxon>
        <taxon>Gammaproteobacteria</taxon>
        <taxon>Enterobacterales</taxon>
        <taxon>Enterobacteriaceae</taxon>
        <taxon>Klebsiella/Raoultella group</taxon>
        <taxon>Klebsiella</taxon>
        <taxon>Klebsiella pneumoniae complex</taxon>
    </lineage>
</organism>
<gene>
    <name evidence="1" type="ORF">KPZU09_35400</name>
</gene>